<accession>A0A7G8LJP8</accession>
<feature type="region of interest" description="Disordered" evidence="1">
    <location>
        <begin position="249"/>
        <end position="272"/>
    </location>
</feature>
<evidence type="ECO:0000256" key="1">
    <source>
        <dbReference type="SAM" id="MobiDB-lite"/>
    </source>
</evidence>
<dbReference type="Pfam" id="PF05396">
    <property type="entry name" value="Phage_T7_Capsid"/>
    <property type="match status" value="1"/>
</dbReference>
<dbReference type="Proteomes" id="UP000515889">
    <property type="component" value="Segment"/>
</dbReference>
<organism evidence="2 3">
    <name type="scientific">Pseudomonas phage Waldo5</name>
    <dbReference type="NCBI Taxonomy" id="2762290"/>
    <lineage>
        <taxon>Viruses</taxon>
        <taxon>Duplodnaviria</taxon>
        <taxon>Heunggongvirae</taxon>
        <taxon>Uroviricota</taxon>
        <taxon>Caudoviricetes</taxon>
        <taxon>Autographivirales</taxon>
        <taxon>Autotranscriptaviridae</taxon>
        <taxon>Studiervirinae</taxon>
        <taxon>Waldovirus</taxon>
        <taxon>Waldovirus waldo5</taxon>
    </lineage>
</organism>
<feature type="compositionally biased region" description="Acidic residues" evidence="1">
    <location>
        <begin position="67"/>
        <end position="77"/>
    </location>
</feature>
<feature type="region of interest" description="Disordered" evidence="1">
    <location>
        <begin position="67"/>
        <end position="109"/>
    </location>
</feature>
<feature type="compositionally biased region" description="Acidic residues" evidence="1">
    <location>
        <begin position="86"/>
        <end position="102"/>
    </location>
</feature>
<evidence type="ECO:0000313" key="3">
    <source>
        <dbReference type="Proteomes" id="UP000515889"/>
    </source>
</evidence>
<sequence>MRIGIGNLHMSHLVLAMGLGYQNDVYAEFGINSAVMSSNNITEHEQSMLALPTNVRDGDDEIVLSEQEEEVAEQEAGEVEKKADEAEQEAEEGEEGANEGADEFTPLGDPDAELVEASKQIDEYATGFAQMREQAIKAGLDPSIAAQIEQEYEDDNQLSEASLKALEAVGYSRGFVRSFINGQEALANSYVAQIQAYAGGPEKFQAIVAHISANSPDAMKSLEKAIETQDLHSIKTIINLGMASRTKKFGKTPERSVTKRAPAAPAATRKSTVEGFASQRDMIAAMSDKRYQDDAAYRASVEARVGASSW</sequence>
<proteinExistence type="predicted"/>
<feature type="compositionally biased region" description="Low complexity" evidence="1">
    <location>
        <begin position="259"/>
        <end position="270"/>
    </location>
</feature>
<dbReference type="GO" id="GO:0019069">
    <property type="term" value="P:viral capsid assembly"/>
    <property type="evidence" value="ECO:0007669"/>
    <property type="project" value="InterPro"/>
</dbReference>
<protein>
    <submittedName>
        <fullName evidence="2">Capsid assembly protein</fullName>
    </submittedName>
</protein>
<name>A0A7G8LJP8_9CAUD</name>
<reference evidence="2 3" key="1">
    <citation type="submission" date="2020-07" db="EMBL/GenBank/DDBJ databases">
        <authorList>
            <person name="Tyler E."/>
            <person name="Herman J."/>
            <person name="Anderson S."/>
            <person name="Huang C."/>
            <person name="Mingo D."/>
            <person name="O'Donnell J."/>
            <person name="Temple L."/>
        </authorList>
    </citation>
    <scope>NUCLEOTIDE SEQUENCE [LARGE SCALE GENOMIC DNA]</scope>
</reference>
<evidence type="ECO:0000313" key="2">
    <source>
        <dbReference type="EMBL" id="QNJ57470.1"/>
    </source>
</evidence>
<keyword evidence="3" id="KW-1185">Reference proteome</keyword>
<dbReference type="InterPro" id="IPR008768">
    <property type="entry name" value="Gp9-like"/>
</dbReference>
<dbReference type="EMBL" id="MT711889">
    <property type="protein sequence ID" value="QNJ57470.1"/>
    <property type="molecule type" value="Genomic_DNA"/>
</dbReference>